<feature type="compositionally biased region" description="Basic and acidic residues" evidence="10">
    <location>
        <begin position="59"/>
        <end position="70"/>
    </location>
</feature>
<dbReference type="FunFam" id="3.10.450.50:FF:000004">
    <property type="entry name" value="Nuclear RNA export factor 1"/>
    <property type="match status" value="1"/>
</dbReference>
<dbReference type="GO" id="GO:0016973">
    <property type="term" value="P:poly(A)+ mRNA export from nucleus"/>
    <property type="evidence" value="ECO:0007669"/>
    <property type="project" value="TreeGrafter"/>
</dbReference>
<keyword evidence="4" id="KW-0813">Transport</keyword>
<evidence type="ECO:0000313" key="14">
    <source>
        <dbReference type="Proteomes" id="UP000694559"/>
    </source>
</evidence>
<comment type="similarity">
    <text evidence="3">Belongs to the NXF family.</text>
</comment>
<dbReference type="InterPro" id="IPR001611">
    <property type="entry name" value="Leu-rich_rpt"/>
</dbReference>
<dbReference type="Pfam" id="PF03943">
    <property type="entry name" value="TAP_C"/>
    <property type="match status" value="1"/>
</dbReference>
<dbReference type="Gene3D" id="3.10.450.50">
    <property type="match status" value="1"/>
</dbReference>
<dbReference type="OrthoDB" id="25872at2759"/>
<feature type="compositionally biased region" description="Pro residues" evidence="10">
    <location>
        <begin position="672"/>
        <end position="692"/>
    </location>
</feature>
<evidence type="ECO:0000256" key="6">
    <source>
        <dbReference type="ARBA" id="ARBA00022737"/>
    </source>
</evidence>
<dbReference type="Ensembl" id="ENSNNAT00000014365.1">
    <property type="protein sequence ID" value="ENSNNAP00000013714.1"/>
    <property type="gene ID" value="ENSNNAG00000009250.1"/>
</dbReference>
<dbReference type="InterPro" id="IPR030217">
    <property type="entry name" value="NXF_fam"/>
</dbReference>
<feature type="region of interest" description="Disordered" evidence="10">
    <location>
        <begin position="672"/>
        <end position="694"/>
    </location>
</feature>
<dbReference type="Pfam" id="PF24048">
    <property type="entry name" value="LRR_NXF1-5"/>
    <property type="match status" value="1"/>
</dbReference>
<dbReference type="GO" id="GO:0005737">
    <property type="term" value="C:cytoplasm"/>
    <property type="evidence" value="ECO:0007669"/>
    <property type="project" value="InterPro"/>
</dbReference>
<evidence type="ECO:0000256" key="10">
    <source>
        <dbReference type="SAM" id="MobiDB-lite"/>
    </source>
</evidence>
<evidence type="ECO:0000256" key="3">
    <source>
        <dbReference type="ARBA" id="ARBA00009285"/>
    </source>
</evidence>
<dbReference type="AlphaFoldDB" id="A0A8C6XFK1"/>
<dbReference type="PANTHER" id="PTHR10662:SF22">
    <property type="entry name" value="NUCLEAR RNA EXPORT FACTOR 1"/>
    <property type="match status" value="1"/>
</dbReference>
<dbReference type="InterPro" id="IPR032675">
    <property type="entry name" value="LRR_dom_sf"/>
</dbReference>
<dbReference type="Proteomes" id="UP000694559">
    <property type="component" value="Unplaced"/>
</dbReference>
<evidence type="ECO:0000256" key="5">
    <source>
        <dbReference type="ARBA" id="ARBA00022614"/>
    </source>
</evidence>
<dbReference type="InterPro" id="IPR002075">
    <property type="entry name" value="NTF2_dom"/>
</dbReference>
<evidence type="ECO:0000259" key="12">
    <source>
        <dbReference type="PROSITE" id="PS51281"/>
    </source>
</evidence>
<dbReference type="InterPro" id="IPR057125">
    <property type="entry name" value="NXF1/2/3/5-like_LRR"/>
</dbReference>
<evidence type="ECO:0000256" key="8">
    <source>
        <dbReference type="ARBA" id="ARBA00023242"/>
    </source>
</evidence>
<dbReference type="SUPFAM" id="SSF54928">
    <property type="entry name" value="RNA-binding domain, RBD"/>
    <property type="match status" value="1"/>
</dbReference>
<dbReference type="InterPro" id="IPR032710">
    <property type="entry name" value="NTF2-like_dom_sf"/>
</dbReference>
<keyword evidence="7" id="KW-0509">mRNA transport</keyword>
<feature type="region of interest" description="Disordered" evidence="10">
    <location>
        <begin position="14"/>
        <end position="40"/>
    </location>
</feature>
<dbReference type="SUPFAM" id="SSF46934">
    <property type="entry name" value="UBA-like"/>
    <property type="match status" value="1"/>
</dbReference>
<evidence type="ECO:0000256" key="9">
    <source>
        <dbReference type="ARBA" id="ARBA00040973"/>
    </source>
</evidence>
<dbReference type="Gene3D" id="1.10.8.10">
    <property type="entry name" value="DNA helicase RuvA subunit, C-terminal domain"/>
    <property type="match status" value="1"/>
</dbReference>
<dbReference type="InterPro" id="IPR005637">
    <property type="entry name" value="TAP_C_dom"/>
</dbReference>
<comment type="subcellular location">
    <subcellularLocation>
        <location evidence="1">Nucleus speckle</location>
    </subcellularLocation>
    <subcellularLocation>
        <location evidence="2">Nucleus</location>
        <location evidence="2">Nucleoplasm</location>
    </subcellularLocation>
</comment>
<dbReference type="FunFam" id="3.80.10.10:FF:000066">
    <property type="entry name" value="Nuclear RNA export factor 1"/>
    <property type="match status" value="1"/>
</dbReference>
<dbReference type="GeneTree" id="ENSGT00390000007539"/>
<reference evidence="13" key="1">
    <citation type="submission" date="2025-08" db="UniProtKB">
        <authorList>
            <consortium name="Ensembl"/>
        </authorList>
    </citation>
    <scope>IDENTIFICATION</scope>
</reference>
<feature type="domain" description="TAP-C" evidence="12">
    <location>
        <begin position="699"/>
        <end position="753"/>
    </location>
</feature>
<evidence type="ECO:0000259" key="11">
    <source>
        <dbReference type="PROSITE" id="PS50177"/>
    </source>
</evidence>
<dbReference type="SMART" id="SM00804">
    <property type="entry name" value="TAP_C"/>
    <property type="match status" value="1"/>
</dbReference>
<dbReference type="Gene3D" id="3.30.70.330">
    <property type="match status" value="1"/>
</dbReference>
<dbReference type="PROSITE" id="PS50177">
    <property type="entry name" value="NTF2_DOMAIN"/>
    <property type="match status" value="1"/>
</dbReference>
<keyword evidence="14" id="KW-1185">Reference proteome</keyword>
<feature type="region of interest" description="Disordered" evidence="10">
    <location>
        <begin position="53"/>
        <end position="98"/>
    </location>
</feature>
<reference evidence="13" key="2">
    <citation type="submission" date="2025-09" db="UniProtKB">
        <authorList>
            <consortium name="Ensembl"/>
        </authorList>
    </citation>
    <scope>IDENTIFICATION</scope>
</reference>
<dbReference type="InterPro" id="IPR018222">
    <property type="entry name" value="Nuclear_transport_factor_2_euk"/>
</dbReference>
<organism evidence="13 14">
    <name type="scientific">Naja naja</name>
    <name type="common">Indian cobra</name>
    <dbReference type="NCBI Taxonomy" id="35670"/>
    <lineage>
        <taxon>Eukaryota</taxon>
        <taxon>Metazoa</taxon>
        <taxon>Chordata</taxon>
        <taxon>Craniata</taxon>
        <taxon>Vertebrata</taxon>
        <taxon>Euteleostomi</taxon>
        <taxon>Lepidosauria</taxon>
        <taxon>Squamata</taxon>
        <taxon>Bifurcata</taxon>
        <taxon>Unidentata</taxon>
        <taxon>Episquamata</taxon>
        <taxon>Toxicofera</taxon>
        <taxon>Serpentes</taxon>
        <taxon>Colubroidea</taxon>
        <taxon>Elapidae</taxon>
        <taxon>Elapinae</taxon>
        <taxon>Naja</taxon>
    </lineage>
</organism>
<keyword evidence="8" id="KW-0539">Nucleus</keyword>
<evidence type="ECO:0000256" key="1">
    <source>
        <dbReference type="ARBA" id="ARBA00004324"/>
    </source>
</evidence>
<dbReference type="GO" id="GO:0016607">
    <property type="term" value="C:nuclear speck"/>
    <property type="evidence" value="ECO:0007669"/>
    <property type="project" value="UniProtKB-SubCell"/>
</dbReference>
<accession>A0A8C6XFK1</accession>
<evidence type="ECO:0000256" key="2">
    <source>
        <dbReference type="ARBA" id="ARBA00004642"/>
    </source>
</evidence>
<dbReference type="PROSITE" id="PS51281">
    <property type="entry name" value="TAP_C"/>
    <property type="match status" value="1"/>
</dbReference>
<feature type="region of interest" description="Disordered" evidence="10">
    <location>
        <begin position="111"/>
        <end position="138"/>
    </location>
</feature>
<evidence type="ECO:0000256" key="7">
    <source>
        <dbReference type="ARBA" id="ARBA00022816"/>
    </source>
</evidence>
<dbReference type="GO" id="GO:0003723">
    <property type="term" value="F:RNA binding"/>
    <property type="evidence" value="ECO:0007669"/>
    <property type="project" value="InterPro"/>
</dbReference>
<sequence>MVYNSMVTKWARKEMRGNAPARSARRKLSPSTGNPSRRRLRVARRACALGGSLPSVESDALRGEVGEKKGERRRLRRQQQRQEQRQRRPAGQGLSSEASRVFAGESFSEVPVSGAPFMADGGKGGYSEHDDRVGPSNRNFVRRRKGRVPFRGKMYSEMGHHQRGWNSSGSGSRWLDDDDGDVLMSDAHEVLRTRYTPYGSRPHRLDRGSQSLINATVRRNLNIGDRAPPQKPPVSKKTWFRITIPYGRKYERSWLMNAIRETCSVPFNPVEFHCVNNRVVFFVEDTSVANALKQTSRKISAPDGHKVAILINTCNPPTTVQHELKPEDIEQLKQCMSKRYDSSHQALDMKNIHADPDLIARNIDIVLNRRNCMAAVLQIVGDNIPELLSLNLSDNKLYRLDDMAHLHQKVPNLKILNLSYNQLKTEHELDKLKGLKLDELWLDNNPLCDGFRDRSAYISTIRERFPKLLRLDGHDLPPPISFDLETPTTLPQFKGSYFASEGLKMLIVRFLQQYYTIYDSGDRQGLLDAYHEAACCSLNIPFSVNHPQRTALAEYFKNSRNVKRLKDPSLRFRLLKHTKLNVVAFLSELPKTQHDVNSFVVDVCAQTNTLLCFTLKGIFKEVDSRSRDVVRAFSRIFIAVPVGHSGLSIVNDQIFIRKATITEIRKAFVMPAPTPSSSPVPTPSTEPMPSSSPGPILTAEQQEMLQNFSLQSGMNLEWSQKCLLDNEWNYTKAAHAYTQLKAEQKIPEVAFMH</sequence>
<evidence type="ECO:0000313" key="13">
    <source>
        <dbReference type="Ensembl" id="ENSNNAP00000013714.1"/>
    </source>
</evidence>
<keyword evidence="5" id="KW-0433">Leucine-rich repeat</keyword>
<dbReference type="Pfam" id="PF09162">
    <property type="entry name" value="Tap-RNA_bind"/>
    <property type="match status" value="1"/>
</dbReference>
<dbReference type="PROSITE" id="PS51450">
    <property type="entry name" value="LRR"/>
    <property type="match status" value="2"/>
</dbReference>
<dbReference type="Pfam" id="PF22602">
    <property type="entry name" value="NXF_NTF2"/>
    <property type="match status" value="1"/>
</dbReference>
<dbReference type="InterPro" id="IPR009060">
    <property type="entry name" value="UBA-like_sf"/>
</dbReference>
<name>A0A8C6XFK1_NAJNA</name>
<dbReference type="InterPro" id="IPR012677">
    <property type="entry name" value="Nucleotide-bd_a/b_plait_sf"/>
</dbReference>
<protein>
    <recommendedName>
        <fullName evidence="9">Nuclear RNA export factor 1</fullName>
    </recommendedName>
</protein>
<proteinExistence type="inferred from homology"/>
<dbReference type="Gene3D" id="3.80.10.10">
    <property type="entry name" value="Ribonuclease Inhibitor"/>
    <property type="match status" value="1"/>
</dbReference>
<dbReference type="OMA" id="YGGHEAW"/>
<dbReference type="InterPro" id="IPR035979">
    <property type="entry name" value="RBD_domain_sf"/>
</dbReference>
<dbReference type="PANTHER" id="PTHR10662">
    <property type="entry name" value="NUCLEAR RNA EXPORT FACTOR"/>
    <property type="match status" value="1"/>
</dbReference>
<dbReference type="InterPro" id="IPR015245">
    <property type="entry name" value="Tap_RNA-bd"/>
</dbReference>
<dbReference type="SUPFAM" id="SSF52058">
    <property type="entry name" value="L domain-like"/>
    <property type="match status" value="1"/>
</dbReference>
<dbReference type="SUPFAM" id="SSF54427">
    <property type="entry name" value="NTF2-like"/>
    <property type="match status" value="1"/>
</dbReference>
<dbReference type="FunFam" id="1.10.8.10:FF:000018">
    <property type="entry name" value="Nuclear RNA export factor 1"/>
    <property type="match status" value="1"/>
</dbReference>
<evidence type="ECO:0000256" key="4">
    <source>
        <dbReference type="ARBA" id="ARBA00022448"/>
    </source>
</evidence>
<dbReference type="CDD" id="cd14342">
    <property type="entry name" value="UBA_TAP-C"/>
    <property type="match status" value="1"/>
</dbReference>
<feature type="domain" description="NTF2" evidence="11">
    <location>
        <begin position="506"/>
        <end position="656"/>
    </location>
</feature>
<keyword evidence="6" id="KW-0677">Repeat</keyword>